<dbReference type="Proteomes" id="UP000663879">
    <property type="component" value="Unassembled WGS sequence"/>
</dbReference>
<dbReference type="EMBL" id="CAJNOC010000098">
    <property type="protein sequence ID" value="CAF0714797.1"/>
    <property type="molecule type" value="Genomic_DNA"/>
</dbReference>
<evidence type="ECO:0000313" key="1">
    <source>
        <dbReference type="EMBL" id="CAF0714797.1"/>
    </source>
</evidence>
<reference evidence="1" key="1">
    <citation type="submission" date="2021-02" db="EMBL/GenBank/DDBJ databases">
        <authorList>
            <person name="Nowell W R."/>
        </authorList>
    </citation>
    <scope>NUCLEOTIDE SEQUENCE</scope>
    <source>
        <strain evidence="1">Ploen Becks lab</strain>
    </source>
</reference>
<dbReference type="PANTHER" id="PTHR33395">
    <property type="entry name" value="TRANSCRIPTASE, PUTATIVE-RELATED-RELATED"/>
    <property type="match status" value="1"/>
</dbReference>
<proteinExistence type="predicted"/>
<protein>
    <submittedName>
        <fullName evidence="1">Uncharacterized protein</fullName>
    </submittedName>
</protein>
<gene>
    <name evidence="1" type="ORF">OXX778_LOCUS1511</name>
</gene>
<accession>A0A813M428</accession>
<dbReference type="PANTHER" id="PTHR33395:SF22">
    <property type="entry name" value="REVERSE TRANSCRIPTASE DOMAIN-CONTAINING PROTEIN"/>
    <property type="match status" value="1"/>
</dbReference>
<keyword evidence="2" id="KW-1185">Reference proteome</keyword>
<evidence type="ECO:0000313" key="2">
    <source>
        <dbReference type="Proteomes" id="UP000663879"/>
    </source>
</evidence>
<organism evidence="1 2">
    <name type="scientific">Brachionus calyciflorus</name>
    <dbReference type="NCBI Taxonomy" id="104777"/>
    <lineage>
        <taxon>Eukaryota</taxon>
        <taxon>Metazoa</taxon>
        <taxon>Spiralia</taxon>
        <taxon>Gnathifera</taxon>
        <taxon>Rotifera</taxon>
        <taxon>Eurotatoria</taxon>
        <taxon>Monogononta</taxon>
        <taxon>Pseudotrocha</taxon>
        <taxon>Ploima</taxon>
        <taxon>Brachionidae</taxon>
        <taxon>Brachionus</taxon>
    </lineage>
</organism>
<comment type="caution">
    <text evidence="1">The sequence shown here is derived from an EMBL/GenBank/DDBJ whole genome shotgun (WGS) entry which is preliminary data.</text>
</comment>
<name>A0A813M428_9BILA</name>
<dbReference type="AlphaFoldDB" id="A0A813M428"/>
<sequence length="222" mass="26297">MNYEQELAQKCKRNPKFLYYYVNRQKTFKDKIVKLFDKNNQELLDGRQIANCLNEQFFEVFNRDPECANVEFVNRTEVKFELNLSVFCEEKIYSTLKKLEKFKTPGTDGIHPFVLNKCPKVLSRFFQFCLKNHSVKVKYHKIGKRLTFVLCTKNPVKSAISIHTDGPASNVRGHKHRLERQLIRNCEQRHNFFSNRIVPKWNRLSDQTIKAKSTNCLDTVEK</sequence>